<evidence type="ECO:0000256" key="2">
    <source>
        <dbReference type="SAM" id="SignalP"/>
    </source>
</evidence>
<feature type="compositionally biased region" description="Low complexity" evidence="1">
    <location>
        <begin position="63"/>
        <end position="111"/>
    </location>
</feature>
<dbReference type="InterPro" id="IPR011990">
    <property type="entry name" value="TPR-like_helical_dom_sf"/>
</dbReference>
<dbReference type="Proteomes" id="UP000464468">
    <property type="component" value="Chromosome"/>
</dbReference>
<organism evidence="3 4">
    <name type="scientific">Sphingomonas changnyeongensis</name>
    <dbReference type="NCBI Taxonomy" id="2698679"/>
    <lineage>
        <taxon>Bacteria</taxon>
        <taxon>Pseudomonadati</taxon>
        <taxon>Pseudomonadota</taxon>
        <taxon>Alphaproteobacteria</taxon>
        <taxon>Sphingomonadales</taxon>
        <taxon>Sphingomonadaceae</taxon>
        <taxon>Sphingomonas</taxon>
    </lineage>
</organism>
<dbReference type="KEGG" id="schy:GVO57_01475"/>
<accession>A0A7Z2NTU8</accession>
<dbReference type="SUPFAM" id="SSF48452">
    <property type="entry name" value="TPR-like"/>
    <property type="match status" value="1"/>
</dbReference>
<dbReference type="Gene3D" id="1.25.40.10">
    <property type="entry name" value="Tetratricopeptide repeat domain"/>
    <property type="match status" value="1"/>
</dbReference>
<evidence type="ECO:0000256" key="1">
    <source>
        <dbReference type="SAM" id="MobiDB-lite"/>
    </source>
</evidence>
<dbReference type="EMBL" id="CP047895">
    <property type="protein sequence ID" value="QHL89738.1"/>
    <property type="molecule type" value="Genomic_DNA"/>
</dbReference>
<feature type="compositionally biased region" description="Low complexity" evidence="1">
    <location>
        <begin position="119"/>
        <end position="129"/>
    </location>
</feature>
<sequence>MARVMPLRAAALAAAAMLAALAPLRDALADTPRPPVQPAVNPPARPAATASTGPTRAAKAKADQAVAAARGPAKTPAPAQPAPGSGAAPAAGPSATAVPATDAAPMPASDPQMPPPGPARAARLPGFAPVLSDSPRIDGPASWQGKPVDDTLAALAASTPAQRQAARWDYAMSLWSAGRVPEASGVLEVMAQDDPDLVLVDNFDLARGVALTALGRFDEALTLLDRPGLAGNAEACAWRARALAGSGARLLALRQLPCATPALAARRPAERIPFLIPAAEAALVLGDPAAALRILKYTPEADPTSNLIRAKAHQALGQLAEAALLFGRVAQKGNPADQYEARVGEIEVGVKRRTLPPAEALKRLEAMRFSWRGGAAEKHALQLRWQLARQVKDDRAALSAAGTLVRYHDLGPDLPPLMREAQTILTGLLDPGSRVPLDQAAGLYWDYRDLGPGGAEGDLMVARLSERLQSVGLYERAAELLEHQLFERAQDIAQGPLSVRVAKLHILSGHPDRALEVMSATSKTVYPAPMLWDRQRMEAVALQLLGRGQEALAVLQEVPDATGLRAELLWKQRNWQGFLDAAGREAPAARGAMSEVRQAMLLRRAIALGMLGREAELEALRTRYQPAFATLPTARAFDLLTRGVNELDADGFAEAMAAMPAASPGGSLADLLDAAPAAGRGDKAPTKASG</sequence>
<dbReference type="RefSeq" id="WP_160591271.1">
    <property type="nucleotide sequence ID" value="NZ_CP047895.1"/>
</dbReference>
<dbReference type="AlphaFoldDB" id="A0A7Z2NTU8"/>
<evidence type="ECO:0000313" key="3">
    <source>
        <dbReference type="EMBL" id="QHL89738.1"/>
    </source>
</evidence>
<feature type="compositionally biased region" description="Pro residues" evidence="1">
    <location>
        <begin position="32"/>
        <end position="45"/>
    </location>
</feature>
<evidence type="ECO:0008006" key="5">
    <source>
        <dbReference type="Google" id="ProtNLM"/>
    </source>
</evidence>
<feature type="region of interest" description="Disordered" evidence="1">
    <location>
        <begin position="30"/>
        <end position="145"/>
    </location>
</feature>
<gene>
    <name evidence="3" type="ORF">GVO57_01475</name>
</gene>
<feature type="chain" id="PRO_5030830225" description="Tetratricopeptide repeat-containing protein" evidence="2">
    <location>
        <begin position="30"/>
        <end position="690"/>
    </location>
</feature>
<protein>
    <recommendedName>
        <fullName evidence="5">Tetratricopeptide repeat-containing protein</fullName>
    </recommendedName>
</protein>
<name>A0A7Z2NTU8_9SPHN</name>
<proteinExistence type="predicted"/>
<reference evidence="3 4" key="1">
    <citation type="submission" date="2020-01" db="EMBL/GenBank/DDBJ databases">
        <title>Sphingomonas sp. C33 whole genome sequece.</title>
        <authorList>
            <person name="Park C."/>
        </authorList>
    </citation>
    <scope>NUCLEOTIDE SEQUENCE [LARGE SCALE GENOMIC DNA]</scope>
    <source>
        <strain evidence="3 4">C33</strain>
    </source>
</reference>
<keyword evidence="2" id="KW-0732">Signal</keyword>
<keyword evidence="4" id="KW-1185">Reference proteome</keyword>
<evidence type="ECO:0000313" key="4">
    <source>
        <dbReference type="Proteomes" id="UP000464468"/>
    </source>
</evidence>
<feature type="signal peptide" evidence="2">
    <location>
        <begin position="1"/>
        <end position="29"/>
    </location>
</feature>